<gene>
    <name evidence="5" type="ORF">C4541_07575</name>
</gene>
<dbReference type="EMBL" id="QZJZ01000063">
    <property type="protein sequence ID" value="RJP58654.1"/>
    <property type="molecule type" value="Genomic_DNA"/>
</dbReference>
<evidence type="ECO:0000313" key="5">
    <source>
        <dbReference type="EMBL" id="RJP58654.1"/>
    </source>
</evidence>
<keyword evidence="1" id="KW-0805">Transcription regulation</keyword>
<dbReference type="GO" id="GO:0003700">
    <property type="term" value="F:DNA-binding transcription factor activity"/>
    <property type="evidence" value="ECO:0007669"/>
    <property type="project" value="InterPro"/>
</dbReference>
<organism evidence="5 6">
    <name type="scientific">Candidatus Auribacter fodinae</name>
    <dbReference type="NCBI Taxonomy" id="2093366"/>
    <lineage>
        <taxon>Bacteria</taxon>
        <taxon>Pseudomonadati</taxon>
        <taxon>Candidatus Auribacterota</taxon>
        <taxon>Candidatus Auribacteria</taxon>
        <taxon>Candidatus Auribacterales</taxon>
        <taxon>Candidatus Auribacteraceae</taxon>
        <taxon>Candidatus Auribacter</taxon>
    </lineage>
</organism>
<dbReference type="InterPro" id="IPR051011">
    <property type="entry name" value="Metal_resp_trans_reg"/>
</dbReference>
<name>A0A3A4QY09_9BACT</name>
<dbReference type="PANTHER" id="PTHR43132:SF6">
    <property type="entry name" value="HTH-TYPE TRANSCRIPTIONAL REPRESSOR CZRA"/>
    <property type="match status" value="1"/>
</dbReference>
<dbReference type="AlphaFoldDB" id="A0A3A4QY09"/>
<dbReference type="PRINTS" id="PR00778">
    <property type="entry name" value="HTHARSR"/>
</dbReference>
<dbReference type="Proteomes" id="UP000266426">
    <property type="component" value="Unassembled WGS sequence"/>
</dbReference>
<feature type="domain" description="HTH arsR-type" evidence="4">
    <location>
        <begin position="1"/>
        <end position="94"/>
    </location>
</feature>
<dbReference type="SMART" id="SM00418">
    <property type="entry name" value="HTH_ARSR"/>
    <property type="match status" value="1"/>
</dbReference>
<dbReference type="GO" id="GO:0003677">
    <property type="term" value="F:DNA binding"/>
    <property type="evidence" value="ECO:0007669"/>
    <property type="project" value="UniProtKB-KW"/>
</dbReference>
<keyword evidence="3" id="KW-0804">Transcription</keyword>
<evidence type="ECO:0000259" key="4">
    <source>
        <dbReference type="PROSITE" id="PS50987"/>
    </source>
</evidence>
<dbReference type="SUPFAM" id="SSF46785">
    <property type="entry name" value="Winged helix' DNA-binding domain"/>
    <property type="match status" value="1"/>
</dbReference>
<dbReference type="PANTHER" id="PTHR43132">
    <property type="entry name" value="ARSENICAL RESISTANCE OPERON REPRESSOR ARSR-RELATED"/>
    <property type="match status" value="1"/>
</dbReference>
<dbReference type="CDD" id="cd00090">
    <property type="entry name" value="HTH_ARSR"/>
    <property type="match status" value="1"/>
</dbReference>
<accession>A0A3A4QY09</accession>
<dbReference type="Pfam" id="PF01022">
    <property type="entry name" value="HTH_5"/>
    <property type="match status" value="1"/>
</dbReference>
<dbReference type="InterPro" id="IPR001845">
    <property type="entry name" value="HTH_ArsR_DNA-bd_dom"/>
</dbReference>
<dbReference type="InterPro" id="IPR036388">
    <property type="entry name" value="WH-like_DNA-bd_sf"/>
</dbReference>
<reference evidence="5 6" key="1">
    <citation type="journal article" date="2017" name="ISME J.">
        <title>Energy and carbon metabolisms in a deep terrestrial subsurface fluid microbial community.</title>
        <authorList>
            <person name="Momper L."/>
            <person name="Jungbluth S.P."/>
            <person name="Lee M.D."/>
            <person name="Amend J.P."/>
        </authorList>
    </citation>
    <scope>NUCLEOTIDE SEQUENCE [LARGE SCALE GENOMIC DNA]</scope>
    <source>
        <strain evidence="5">SURF_26</strain>
    </source>
</reference>
<evidence type="ECO:0000256" key="2">
    <source>
        <dbReference type="ARBA" id="ARBA00023125"/>
    </source>
</evidence>
<sequence length="113" mass="13287">MDVKELVLFLKILADETRLRIINIISKKKTSVTDICYILDMNQSAVSKHLVKLRLMGVVKDVREGSFIMYSLNRQNDQYVKIVRFLIRNFGSVQTFENDLHRLNELIEQSKKQ</sequence>
<protein>
    <submittedName>
        <fullName evidence="5">ArsR family transcriptional regulator</fullName>
    </submittedName>
</protein>
<evidence type="ECO:0000256" key="1">
    <source>
        <dbReference type="ARBA" id="ARBA00023015"/>
    </source>
</evidence>
<keyword evidence="2" id="KW-0238">DNA-binding</keyword>
<evidence type="ECO:0000256" key="3">
    <source>
        <dbReference type="ARBA" id="ARBA00023163"/>
    </source>
</evidence>
<dbReference type="InterPro" id="IPR011991">
    <property type="entry name" value="ArsR-like_HTH"/>
</dbReference>
<dbReference type="Gene3D" id="1.10.10.10">
    <property type="entry name" value="Winged helix-like DNA-binding domain superfamily/Winged helix DNA-binding domain"/>
    <property type="match status" value="1"/>
</dbReference>
<proteinExistence type="predicted"/>
<evidence type="ECO:0000313" key="6">
    <source>
        <dbReference type="Proteomes" id="UP000266426"/>
    </source>
</evidence>
<comment type="caution">
    <text evidence="5">The sequence shown here is derived from an EMBL/GenBank/DDBJ whole genome shotgun (WGS) entry which is preliminary data.</text>
</comment>
<dbReference type="PROSITE" id="PS50987">
    <property type="entry name" value="HTH_ARSR_2"/>
    <property type="match status" value="1"/>
</dbReference>
<dbReference type="InterPro" id="IPR036390">
    <property type="entry name" value="WH_DNA-bd_sf"/>
</dbReference>
<dbReference type="NCBIfam" id="NF033788">
    <property type="entry name" value="HTH_metalloreg"/>
    <property type="match status" value="1"/>
</dbReference>